<dbReference type="NCBIfam" id="TIGR01901">
    <property type="entry name" value="adhes_NPXG"/>
    <property type="match status" value="1"/>
</dbReference>
<keyword evidence="7" id="KW-1185">Reference proteome</keyword>
<protein>
    <recommendedName>
        <fullName evidence="5">Filamentous haemagglutinin FhaB/tRNA nuclease CdiA-like TPS domain-containing protein</fullName>
    </recommendedName>
</protein>
<sequence length="1400" mass="138127">MTLTARILLLGFTALTPGLALAQALPSGGSFTAGSGSIASAGTAMTVTQSTARGVINWQGFSIASGHSVQFENGSGATLNRVTGAQMSELQGHLGATGSLYLINPNGIVIGPKGTVATGGSFVASTRDTTDRAFMKGGSLAFSGNSSGTVRNEGRITSTNGNVVLVGQSVSNSGTVNAANGTVALAAGNKVILSEAEGPDGIYVETDATAKGDVTNTGHIQAAAATLAAAGGNVYALAGNRDRLIQATGTRTVNGQIWLTAPQGKVTVEDTTVIATTRDGAGGTIRANGHEVGLGSRAVLDASATKSGKQGGHVLVGTDAMGGVNLATRTTIASGATLKARGKDNGAGGDIETSAHTMELGNATIDAGTGGQWLLDPTDLTIDANAAATINNTLASGNNVTQQTTANAASGYGTSSGSNGDIILNAPISWSTASTLTLSAYHSITLNAGITVTGNGTLALVTNNNSGGTSSGGTLALNGSAIQFPNRNTTANTGGAVTINGNAYTLIASTNDLQDIGTSGYYALAHPLDASAVSNFTPLGGSNGFAGDFNGLGNTISNLTISSNAKYVGLFGQVASGGTIENIGMIEESATGSASNSNVGTIAGSNYGLVSHVYATGADNTGVSSSSIGGLIGYNQGTISNAYSTGSVSASGNGSNIGGLVGTNYGTINNTYATTIVSGTASDAGGLVGYNLTTISNAYSTGSVSSVAAFSGGFVGYNFGEISGNFWDVSSSRMPGGVGGGGGSGLTGLTTAQLQSSLPVGFSALTWSNAGNRTTPYLLGLSGNQVFSVNDTAANLYTVVLNLPQLQAMQNNLAGRYVLGNAVDASGYTGFTPIGSGNSPFTGTLDGLGYTVNNLVISSGAYSVGLIGQLGTDTNVGNTNGVIKNIGMLGGSISGTGRSVGGLVGANLGSISHAYATGNVSASSADSSVGGLVGWNDGGTIDNAYATGKVTGTAEISAIGGLVGWNDGGTIINAYATGSVTGTAEGSAIGGLLGANNDSLITNVYGTGNVSSTGANSYIGGLAGYQRGQTTISNAYWDTTTTSQTLGVGAGSAGGATGLTTNEWLTKGPLANGNLNGFTDLSAWISGSPYPVLSALPYIVIKSNGATQVYGSSVISASGITYTDQSGADVNGRINGTITWQNAVLSKTSNAGSRGAIYGTGVTADGYQVTYAPAFDGINTNTITPAPLTITALNQNGVYGQTPMLGSTAFATSGLVNGDTVTGATLTSGATSASPAGSYAIAVSNAVGTGLANYAILYRSALLTISAPAPVVPEPVTPTPVTPAPVAPVAPEPVTPAPIIPMPVTPSPAVPEPVTPAPVTPPASVVALARIFWPTPVSAQANISFSGANNRASIPIAVSSSNSLASSTPFPEQIILAGGRSAYRITLPATSVTNQLRKAQ</sequence>
<dbReference type="RefSeq" id="WP_188426417.1">
    <property type="nucleotide sequence ID" value="NZ_BMCH01000004.1"/>
</dbReference>
<feature type="chain" id="PRO_5046932032" description="Filamentous haemagglutinin FhaB/tRNA nuclease CdiA-like TPS domain-containing protein" evidence="4">
    <location>
        <begin position="23"/>
        <end position="1400"/>
    </location>
</feature>
<evidence type="ECO:0000256" key="3">
    <source>
        <dbReference type="ARBA" id="ARBA00022729"/>
    </source>
</evidence>
<dbReference type="PANTHER" id="PTHR12338">
    <property type="entry name" value="AUTOTRANSPORTER"/>
    <property type="match status" value="1"/>
</dbReference>
<gene>
    <name evidence="6" type="ORF">GCM10007207_17660</name>
</gene>
<reference evidence="7" key="1">
    <citation type="journal article" date="2019" name="Int. J. Syst. Evol. Microbiol.">
        <title>The Global Catalogue of Microorganisms (GCM) 10K type strain sequencing project: providing services to taxonomists for standard genome sequencing and annotation.</title>
        <authorList>
            <consortium name="The Broad Institute Genomics Platform"/>
            <consortium name="The Broad Institute Genome Sequencing Center for Infectious Disease"/>
            <person name="Wu L."/>
            <person name="Ma J."/>
        </authorList>
    </citation>
    <scope>NUCLEOTIDE SEQUENCE [LARGE SCALE GENOMIC DNA]</scope>
    <source>
        <strain evidence="7">CCM 7132</strain>
    </source>
</reference>
<feature type="signal peptide" evidence="4">
    <location>
        <begin position="1"/>
        <end position="22"/>
    </location>
</feature>
<evidence type="ECO:0000256" key="4">
    <source>
        <dbReference type="SAM" id="SignalP"/>
    </source>
</evidence>
<dbReference type="InterPro" id="IPR041286">
    <property type="entry name" value="MBG_2"/>
</dbReference>
<dbReference type="Gene3D" id="2.160.20.10">
    <property type="entry name" value="Single-stranded right-handed beta-helix, Pectin lyase-like"/>
    <property type="match status" value="1"/>
</dbReference>
<evidence type="ECO:0000313" key="7">
    <source>
        <dbReference type="Proteomes" id="UP000637769"/>
    </source>
</evidence>
<keyword evidence="3 4" id="KW-0732">Signal</keyword>
<dbReference type="SMART" id="SM00912">
    <property type="entry name" value="Haemagg_act"/>
    <property type="match status" value="1"/>
</dbReference>
<dbReference type="Proteomes" id="UP000637769">
    <property type="component" value="Unassembled WGS sequence"/>
</dbReference>
<evidence type="ECO:0000256" key="1">
    <source>
        <dbReference type="ARBA" id="ARBA00004613"/>
    </source>
</evidence>
<comment type="caution">
    <text evidence="6">The sequence shown here is derived from an EMBL/GenBank/DDBJ whole genome shotgun (WGS) entry which is preliminary data.</text>
</comment>
<dbReference type="Pfam" id="PF18676">
    <property type="entry name" value="MBG_2"/>
    <property type="match status" value="1"/>
</dbReference>
<dbReference type="PANTHER" id="PTHR12338:SF8">
    <property type="entry name" value="HEME_HEMOPEXIN-BINDING PROTEIN"/>
    <property type="match status" value="1"/>
</dbReference>
<proteinExistence type="predicted"/>
<dbReference type="InterPro" id="IPR008638">
    <property type="entry name" value="FhaB/CdiA-like_TPS"/>
</dbReference>
<evidence type="ECO:0000313" key="6">
    <source>
        <dbReference type="EMBL" id="GGC32636.1"/>
    </source>
</evidence>
<evidence type="ECO:0000259" key="5">
    <source>
        <dbReference type="SMART" id="SM00912"/>
    </source>
</evidence>
<dbReference type="Pfam" id="PF07581">
    <property type="entry name" value="Glug"/>
    <property type="match status" value="5"/>
</dbReference>
<dbReference type="InterPro" id="IPR011050">
    <property type="entry name" value="Pectin_lyase_fold/virulence"/>
</dbReference>
<dbReference type="Pfam" id="PF05860">
    <property type="entry name" value="TPS"/>
    <property type="match status" value="1"/>
</dbReference>
<dbReference type="InterPro" id="IPR012334">
    <property type="entry name" value="Pectin_lyas_fold"/>
</dbReference>
<name>A0ABQ1M0F1_9PROT</name>
<dbReference type="EMBL" id="BMCH01000004">
    <property type="protein sequence ID" value="GGC32636.1"/>
    <property type="molecule type" value="Genomic_DNA"/>
</dbReference>
<dbReference type="InterPro" id="IPR011493">
    <property type="entry name" value="GLUG"/>
</dbReference>
<dbReference type="SUPFAM" id="SSF51126">
    <property type="entry name" value="Pectin lyase-like"/>
    <property type="match status" value="1"/>
</dbReference>
<evidence type="ECO:0000256" key="2">
    <source>
        <dbReference type="ARBA" id="ARBA00022525"/>
    </source>
</evidence>
<comment type="subcellular location">
    <subcellularLocation>
        <location evidence="1">Secreted</location>
    </subcellularLocation>
</comment>
<organism evidence="6 7">
    <name type="scientific">Asaia siamensis</name>
    <dbReference type="NCBI Taxonomy" id="110479"/>
    <lineage>
        <taxon>Bacteria</taxon>
        <taxon>Pseudomonadati</taxon>
        <taxon>Pseudomonadota</taxon>
        <taxon>Alphaproteobacteria</taxon>
        <taxon>Acetobacterales</taxon>
        <taxon>Acetobacteraceae</taxon>
        <taxon>Asaia</taxon>
    </lineage>
</organism>
<dbReference type="InterPro" id="IPR050909">
    <property type="entry name" value="Bact_Autotransporter_VF"/>
</dbReference>
<dbReference type="Gene3D" id="2.160.20.110">
    <property type="match status" value="2"/>
</dbReference>
<feature type="domain" description="Filamentous haemagglutinin FhaB/tRNA nuclease CdiA-like TPS" evidence="5">
    <location>
        <begin position="22"/>
        <end position="133"/>
    </location>
</feature>
<keyword evidence="2" id="KW-0964">Secreted</keyword>
<accession>A0ABQ1M0F1</accession>